<dbReference type="Proteomes" id="UP000249115">
    <property type="component" value="Unassembled WGS sequence"/>
</dbReference>
<comment type="caution">
    <text evidence="1">The sequence shown here is derived from an EMBL/GenBank/DDBJ whole genome shotgun (WGS) entry which is preliminary data.</text>
</comment>
<organism evidence="1 2">
    <name type="scientific">Algoriphagus ratkowskyi</name>
    <dbReference type="NCBI Taxonomy" id="57028"/>
    <lineage>
        <taxon>Bacteria</taxon>
        <taxon>Pseudomonadati</taxon>
        <taxon>Bacteroidota</taxon>
        <taxon>Cytophagia</taxon>
        <taxon>Cytophagales</taxon>
        <taxon>Cyclobacteriaceae</taxon>
        <taxon>Algoriphagus</taxon>
    </lineage>
</organism>
<reference evidence="1 2" key="1">
    <citation type="submission" date="2018-06" db="EMBL/GenBank/DDBJ databases">
        <title>Genomic Encyclopedia of Archaeal and Bacterial Type Strains, Phase II (KMG-II): from individual species to whole genera.</title>
        <authorList>
            <person name="Goeker M."/>
        </authorList>
    </citation>
    <scope>NUCLEOTIDE SEQUENCE [LARGE SCALE GENOMIC DNA]</scope>
    <source>
        <strain evidence="1 2">DSM 22686</strain>
    </source>
</reference>
<gene>
    <name evidence="1" type="ORF">LV84_00642</name>
</gene>
<accession>A0A2W7RN28</accession>
<protein>
    <submittedName>
        <fullName evidence="1">Uncharacterized protein</fullName>
    </submittedName>
</protein>
<dbReference type="AlphaFoldDB" id="A0A2W7RN28"/>
<evidence type="ECO:0000313" key="1">
    <source>
        <dbReference type="EMBL" id="PZX60366.1"/>
    </source>
</evidence>
<dbReference type="EMBL" id="QKZU01000002">
    <property type="protein sequence ID" value="PZX60366.1"/>
    <property type="molecule type" value="Genomic_DNA"/>
</dbReference>
<evidence type="ECO:0000313" key="2">
    <source>
        <dbReference type="Proteomes" id="UP000249115"/>
    </source>
</evidence>
<name>A0A2W7RN28_9BACT</name>
<proteinExistence type="predicted"/>
<sequence>MTRATGGKTSAVPKNNVQRVGLRVFMIYEDYNYTSKIAQLSTSHRKA</sequence>